<keyword evidence="2" id="KW-0238">DNA-binding</keyword>
<keyword evidence="1" id="KW-0805">Transcription regulation</keyword>
<dbReference type="InterPro" id="IPR036390">
    <property type="entry name" value="WH_DNA-bd_sf"/>
</dbReference>
<reference evidence="6 7" key="1">
    <citation type="submission" date="2021-08" db="EMBL/GenBank/DDBJ databases">
        <title>Caldovatus sediminis gen. nov., sp. nov., a moderately thermophilic bacterium isolated from a hot spring.</title>
        <authorList>
            <person name="Hu C.-J."/>
            <person name="Li W.-J."/>
            <person name="Xian W.-D."/>
        </authorList>
    </citation>
    <scope>NUCLEOTIDE SEQUENCE [LARGE SCALE GENOMIC DNA]</scope>
    <source>
        <strain evidence="6 7">SYSU G05006</strain>
    </source>
</reference>
<dbReference type="SMART" id="SM00345">
    <property type="entry name" value="HTH_GNTR"/>
    <property type="match status" value="1"/>
</dbReference>
<organism evidence="6 7">
    <name type="scientific">Caldovatus aquaticus</name>
    <dbReference type="NCBI Taxonomy" id="2865671"/>
    <lineage>
        <taxon>Bacteria</taxon>
        <taxon>Pseudomonadati</taxon>
        <taxon>Pseudomonadota</taxon>
        <taxon>Alphaproteobacteria</taxon>
        <taxon>Acetobacterales</taxon>
        <taxon>Roseomonadaceae</taxon>
        <taxon>Caldovatus</taxon>
    </lineage>
</organism>
<dbReference type="Gene3D" id="1.10.10.10">
    <property type="entry name" value="Winged helix-like DNA-binding domain superfamily/Winged helix DNA-binding domain"/>
    <property type="match status" value="1"/>
</dbReference>
<dbReference type="InterPro" id="IPR036388">
    <property type="entry name" value="WH-like_DNA-bd_sf"/>
</dbReference>
<dbReference type="EMBL" id="JAHZUY010000018">
    <property type="protein sequence ID" value="MBW8269638.1"/>
    <property type="molecule type" value="Genomic_DNA"/>
</dbReference>
<evidence type="ECO:0000313" key="7">
    <source>
        <dbReference type="Proteomes" id="UP001519924"/>
    </source>
</evidence>
<evidence type="ECO:0000256" key="1">
    <source>
        <dbReference type="ARBA" id="ARBA00023015"/>
    </source>
</evidence>
<dbReference type="InterPro" id="IPR008920">
    <property type="entry name" value="TF_FadR/GntR_C"/>
</dbReference>
<evidence type="ECO:0000256" key="4">
    <source>
        <dbReference type="SAM" id="MobiDB-lite"/>
    </source>
</evidence>
<dbReference type="PANTHER" id="PTHR43537:SF45">
    <property type="entry name" value="GNTR FAMILY REGULATORY PROTEIN"/>
    <property type="match status" value="1"/>
</dbReference>
<dbReference type="Proteomes" id="UP001519924">
    <property type="component" value="Unassembled WGS sequence"/>
</dbReference>
<feature type="domain" description="HTH gntR-type" evidence="5">
    <location>
        <begin position="33"/>
        <end position="100"/>
    </location>
</feature>
<dbReference type="CDD" id="cd07377">
    <property type="entry name" value="WHTH_GntR"/>
    <property type="match status" value="1"/>
</dbReference>
<name>A0ABS7F2U8_9PROT</name>
<feature type="compositionally biased region" description="Low complexity" evidence="4">
    <location>
        <begin position="1"/>
        <end position="17"/>
    </location>
</feature>
<feature type="region of interest" description="Disordered" evidence="4">
    <location>
        <begin position="1"/>
        <end position="33"/>
    </location>
</feature>
<dbReference type="SMART" id="SM00895">
    <property type="entry name" value="FCD"/>
    <property type="match status" value="1"/>
</dbReference>
<dbReference type="Gene3D" id="1.20.120.530">
    <property type="entry name" value="GntR ligand-binding domain-like"/>
    <property type="match status" value="1"/>
</dbReference>
<dbReference type="SUPFAM" id="SSF48008">
    <property type="entry name" value="GntR ligand-binding domain-like"/>
    <property type="match status" value="1"/>
</dbReference>
<dbReference type="InterPro" id="IPR011711">
    <property type="entry name" value="GntR_C"/>
</dbReference>
<dbReference type="Pfam" id="PF07729">
    <property type="entry name" value="FCD"/>
    <property type="match status" value="1"/>
</dbReference>
<dbReference type="RefSeq" id="WP_220117391.1">
    <property type="nucleotide sequence ID" value="NZ_JAHZUY010000018.1"/>
</dbReference>
<dbReference type="InterPro" id="IPR000524">
    <property type="entry name" value="Tscrpt_reg_HTH_GntR"/>
</dbReference>
<evidence type="ECO:0000313" key="6">
    <source>
        <dbReference type="EMBL" id="MBW8269638.1"/>
    </source>
</evidence>
<evidence type="ECO:0000256" key="3">
    <source>
        <dbReference type="ARBA" id="ARBA00023163"/>
    </source>
</evidence>
<evidence type="ECO:0000256" key="2">
    <source>
        <dbReference type="ARBA" id="ARBA00023125"/>
    </source>
</evidence>
<keyword evidence="7" id="KW-1185">Reference proteome</keyword>
<comment type="caution">
    <text evidence="6">The sequence shown here is derived from an EMBL/GenBank/DDBJ whole genome shotgun (WGS) entry which is preliminary data.</text>
</comment>
<dbReference type="PROSITE" id="PS50949">
    <property type="entry name" value="HTH_GNTR"/>
    <property type="match status" value="1"/>
</dbReference>
<proteinExistence type="predicted"/>
<accession>A0ABS7F2U8</accession>
<gene>
    <name evidence="6" type="ORF">K1J50_09080</name>
</gene>
<protein>
    <submittedName>
        <fullName evidence="6">FCD domain-containing protein</fullName>
    </submittedName>
</protein>
<evidence type="ECO:0000259" key="5">
    <source>
        <dbReference type="PROSITE" id="PS50949"/>
    </source>
</evidence>
<keyword evidence="3" id="KW-0804">Transcription</keyword>
<dbReference type="Pfam" id="PF00392">
    <property type="entry name" value="GntR"/>
    <property type="match status" value="1"/>
</dbReference>
<dbReference type="PANTHER" id="PTHR43537">
    <property type="entry name" value="TRANSCRIPTIONAL REGULATOR, GNTR FAMILY"/>
    <property type="match status" value="1"/>
</dbReference>
<sequence length="244" mass="26804">MPDTAPPRRAGATARRPSAGDKPRRRAAPPPDETLAERAYQALEEEIVTLRLPPGEVVSEALLSARLGFGRTPVREALQRLARERLVRILPRRGIVVAAVDVREQLRLLEVRRELERLLARLAARRADPAQRARFAAIAEGMDRAAATGDETAFLRLDRALNLLVLEAARNEFAAAAMTLMHGLSRRFWFIHWRQSADLAEAARVHADLARCIAAGDPAAAAAASDRLLDYIEAFTRATVSADA</sequence>
<dbReference type="SUPFAM" id="SSF46785">
    <property type="entry name" value="Winged helix' DNA-binding domain"/>
    <property type="match status" value="1"/>
</dbReference>